<dbReference type="PANTHER" id="PTHR16301">
    <property type="entry name" value="IMPACT-RELATED"/>
    <property type="match status" value="1"/>
</dbReference>
<keyword evidence="5" id="KW-1185">Reference proteome</keyword>
<dbReference type="PANTHER" id="PTHR16301:SF20">
    <property type="entry name" value="IMPACT FAMILY MEMBER YIGZ"/>
    <property type="match status" value="1"/>
</dbReference>
<dbReference type="PROSITE" id="PS00910">
    <property type="entry name" value="UPF0029"/>
    <property type="match status" value="1"/>
</dbReference>
<dbReference type="Gene3D" id="3.30.70.240">
    <property type="match status" value="1"/>
</dbReference>
<dbReference type="InterPro" id="IPR023582">
    <property type="entry name" value="Impact"/>
</dbReference>
<feature type="domain" description="UPF0029" evidence="3">
    <location>
        <begin position="139"/>
        <end position="194"/>
    </location>
</feature>
<dbReference type="Proteomes" id="UP000192731">
    <property type="component" value="Unassembled WGS sequence"/>
</dbReference>
<dbReference type="InterPro" id="IPR036956">
    <property type="entry name" value="Impact_N_sf"/>
</dbReference>
<dbReference type="InterPro" id="IPR015796">
    <property type="entry name" value="Impact_YigZ-like"/>
</dbReference>
<evidence type="ECO:0000313" key="5">
    <source>
        <dbReference type="Proteomes" id="UP000192731"/>
    </source>
</evidence>
<dbReference type="InterPro" id="IPR015269">
    <property type="entry name" value="UPF0029_Impact_C"/>
</dbReference>
<reference evidence="4 5" key="1">
    <citation type="submission" date="2017-04" db="EMBL/GenBank/DDBJ databases">
        <authorList>
            <person name="Afonso C.L."/>
            <person name="Miller P.J."/>
            <person name="Scott M.A."/>
            <person name="Spackman E."/>
            <person name="Goraichik I."/>
            <person name="Dimitrov K.M."/>
            <person name="Suarez D.L."/>
            <person name="Swayne D.E."/>
        </authorList>
    </citation>
    <scope>NUCLEOTIDE SEQUENCE [LARGE SCALE GENOMIC DNA]</scope>
    <source>
        <strain evidence="4 5">DSM 11270</strain>
    </source>
</reference>
<dbReference type="GO" id="GO:0005737">
    <property type="term" value="C:cytoplasm"/>
    <property type="evidence" value="ECO:0007669"/>
    <property type="project" value="TreeGrafter"/>
</dbReference>
<dbReference type="Pfam" id="PF01205">
    <property type="entry name" value="Impact_N"/>
    <property type="match status" value="1"/>
</dbReference>
<dbReference type="InterPro" id="IPR020569">
    <property type="entry name" value="UPF0029_Impact_CS"/>
</dbReference>
<comment type="similarity">
    <text evidence="1">Belongs to the IMPACT family.</text>
</comment>
<evidence type="ECO:0000259" key="2">
    <source>
        <dbReference type="Pfam" id="PF01205"/>
    </source>
</evidence>
<evidence type="ECO:0000259" key="3">
    <source>
        <dbReference type="Pfam" id="PF09186"/>
    </source>
</evidence>
<dbReference type="AlphaFoldDB" id="A0A1W1VSK9"/>
<dbReference type="OrthoDB" id="9813771at2"/>
<name>A0A1W1VSK9_DESTI</name>
<dbReference type="SUPFAM" id="SSF54980">
    <property type="entry name" value="EF-G C-terminal domain-like"/>
    <property type="match status" value="1"/>
</dbReference>
<gene>
    <name evidence="4" type="ORF">SAMN00017405_1515</name>
</gene>
<protein>
    <submittedName>
        <fullName evidence="4">Uncharacterized protein, YigZ family</fullName>
    </submittedName>
</protein>
<evidence type="ECO:0000313" key="4">
    <source>
        <dbReference type="EMBL" id="SMB96375.1"/>
    </source>
</evidence>
<dbReference type="GO" id="GO:0006446">
    <property type="term" value="P:regulation of translational initiation"/>
    <property type="evidence" value="ECO:0007669"/>
    <property type="project" value="TreeGrafter"/>
</dbReference>
<dbReference type="InterPro" id="IPR001498">
    <property type="entry name" value="Impact_N"/>
</dbReference>
<dbReference type="STRING" id="656914.SAMN00017405_1515"/>
<accession>A0A1W1VSK9</accession>
<dbReference type="Pfam" id="PF09186">
    <property type="entry name" value="DUF1949"/>
    <property type="match status" value="1"/>
</dbReference>
<proteinExistence type="inferred from homology"/>
<dbReference type="RefSeq" id="WP_159446348.1">
    <property type="nucleotide sequence ID" value="NZ_FWWT01000023.1"/>
</dbReference>
<sequence length="215" mass="24250">MKQYQSIKEKTEIEIIIKKSKFIGFLIPVDSEDNAVKALEEIRKNHKDANHNCFAIKLGPGGEFQKCSDDGEPQGTAGKPILEILNKENITNVLAVVTRYFGGVKLGTGGLIRAYSQTVKEALKASEIIISEIYWEAKLSVDYKDLESIKNALLNDDIIIKEINYMENVILNILIPVEFKEMTHNKIVDITCGKNEIIFIKKIFWEGSSFNPKLS</sequence>
<dbReference type="EMBL" id="FWWT01000023">
    <property type="protein sequence ID" value="SMB96375.1"/>
    <property type="molecule type" value="Genomic_DNA"/>
</dbReference>
<dbReference type="NCBIfam" id="TIGR00257">
    <property type="entry name" value="IMPACT_YIGZ"/>
    <property type="match status" value="1"/>
</dbReference>
<feature type="domain" description="Impact N-terminal" evidence="2">
    <location>
        <begin position="18"/>
        <end position="123"/>
    </location>
</feature>
<evidence type="ECO:0000256" key="1">
    <source>
        <dbReference type="ARBA" id="ARBA00007665"/>
    </source>
</evidence>
<dbReference type="InterPro" id="IPR035647">
    <property type="entry name" value="EFG_III/V"/>
</dbReference>
<dbReference type="InterPro" id="IPR020568">
    <property type="entry name" value="Ribosomal_Su5_D2-typ_SF"/>
</dbReference>
<organism evidence="4 5">
    <name type="scientific">Desulfonispora thiosulfatigenes DSM 11270</name>
    <dbReference type="NCBI Taxonomy" id="656914"/>
    <lineage>
        <taxon>Bacteria</taxon>
        <taxon>Bacillati</taxon>
        <taxon>Bacillota</taxon>
        <taxon>Clostridia</taxon>
        <taxon>Eubacteriales</taxon>
        <taxon>Peptococcaceae</taxon>
        <taxon>Desulfonispora</taxon>
    </lineage>
</organism>
<dbReference type="Gene3D" id="3.30.230.30">
    <property type="entry name" value="Impact, N-terminal domain"/>
    <property type="match status" value="1"/>
</dbReference>
<dbReference type="SUPFAM" id="SSF54211">
    <property type="entry name" value="Ribosomal protein S5 domain 2-like"/>
    <property type="match status" value="1"/>
</dbReference>